<feature type="domain" description="IraD/Gp25-like" evidence="1">
    <location>
        <begin position="30"/>
        <end position="116"/>
    </location>
</feature>
<dbReference type="AlphaFoldDB" id="A0A5C1EBJ8"/>
<dbReference type="PANTHER" id="PTHR38595">
    <property type="entry name" value="CYTOPLASMIC PROTEIN-RELATED"/>
    <property type="match status" value="1"/>
</dbReference>
<dbReference type="InterPro" id="IPR053176">
    <property type="entry name" value="T6SS_TssE1-like"/>
</dbReference>
<dbReference type="PANTHER" id="PTHR38595:SF2">
    <property type="entry name" value="TYPE VI SECRETION SYSTEM BASEPLATE SUBUNIT TSSE"/>
    <property type="match status" value="1"/>
</dbReference>
<accession>A0A5C1EBJ8</accession>
<dbReference type="RefSeq" id="WP_149426199.1">
    <property type="nucleotide sequence ID" value="NZ_CP022579.1"/>
</dbReference>
<reference evidence="2 3" key="1">
    <citation type="submission" date="2017-07" db="EMBL/GenBank/DDBJ databases">
        <title>Complete genome sequence of Oryzomicrobium terrae TPP412.</title>
        <authorList>
            <person name="Chiu L.-W."/>
            <person name="Lo K.-J."/>
            <person name="Tsai Y.-M."/>
            <person name="Lin S.-S."/>
            <person name="Kuo C.-H."/>
            <person name="Liu C.-T."/>
        </authorList>
    </citation>
    <scope>NUCLEOTIDE SEQUENCE [LARGE SCALE GENOMIC DNA]</scope>
    <source>
        <strain evidence="2 3">TPP412</strain>
    </source>
</reference>
<evidence type="ECO:0000313" key="3">
    <source>
        <dbReference type="Proteomes" id="UP000323671"/>
    </source>
</evidence>
<evidence type="ECO:0000313" key="2">
    <source>
        <dbReference type="EMBL" id="QEL66320.1"/>
    </source>
</evidence>
<dbReference type="Proteomes" id="UP000323671">
    <property type="component" value="Chromosome"/>
</dbReference>
<dbReference type="KEGG" id="otr:OTERR_28440"/>
<dbReference type="EMBL" id="CP022579">
    <property type="protein sequence ID" value="QEL66320.1"/>
    <property type="molecule type" value="Genomic_DNA"/>
</dbReference>
<proteinExistence type="predicted"/>
<keyword evidence="3" id="KW-1185">Reference proteome</keyword>
<dbReference type="InterPro" id="IPR017737">
    <property type="entry name" value="TssE1-like"/>
</dbReference>
<name>A0A5C1EBJ8_9RHOO</name>
<evidence type="ECO:0000259" key="1">
    <source>
        <dbReference type="Pfam" id="PF04965"/>
    </source>
</evidence>
<dbReference type="SUPFAM" id="SSF160719">
    <property type="entry name" value="gpW/gp25-like"/>
    <property type="match status" value="1"/>
</dbReference>
<gene>
    <name evidence="2" type="ORF">OTERR_28440</name>
</gene>
<dbReference type="Pfam" id="PF04965">
    <property type="entry name" value="GPW_gp25"/>
    <property type="match status" value="1"/>
</dbReference>
<sequence>MRELRLLERISRWEGGGERTHQTQTDILVQSLTGHLRRLLNTHRGSVQIDDMYGVPDFSNLAASLSAGSTRDIEEEIRRMVLKYEPRLKAPKVALRQGGDDVLSLRFSLSGFVQVDQREIPLQLTTTVEANGKVHIA</sequence>
<dbReference type="NCBIfam" id="TIGR03357">
    <property type="entry name" value="VI_zyme"/>
    <property type="match status" value="1"/>
</dbReference>
<organism evidence="2 3">
    <name type="scientific">Oryzomicrobium terrae</name>
    <dbReference type="NCBI Taxonomy" id="1735038"/>
    <lineage>
        <taxon>Bacteria</taxon>
        <taxon>Pseudomonadati</taxon>
        <taxon>Pseudomonadota</taxon>
        <taxon>Betaproteobacteria</taxon>
        <taxon>Rhodocyclales</taxon>
        <taxon>Rhodocyclaceae</taxon>
        <taxon>Oryzomicrobium</taxon>
    </lineage>
</organism>
<dbReference type="Gene3D" id="3.10.450.40">
    <property type="match status" value="1"/>
</dbReference>
<protein>
    <submittedName>
        <fullName evidence="2">Type VI secretion system protein</fullName>
    </submittedName>
</protein>
<dbReference type="InterPro" id="IPR007048">
    <property type="entry name" value="IraD/Gp25-like"/>
</dbReference>